<dbReference type="OrthoDB" id="387298at2759"/>
<feature type="compositionally biased region" description="Acidic residues" evidence="1">
    <location>
        <begin position="328"/>
        <end position="369"/>
    </location>
</feature>
<feature type="compositionally biased region" description="Basic and acidic residues" evidence="1">
    <location>
        <begin position="180"/>
        <end position="201"/>
    </location>
</feature>
<feature type="transmembrane region" description="Helical" evidence="2">
    <location>
        <begin position="115"/>
        <end position="132"/>
    </location>
</feature>
<dbReference type="RefSeq" id="XP_004222263.1">
    <property type="nucleotide sequence ID" value="XM_004222215.1"/>
</dbReference>
<dbReference type="AlphaFoldDB" id="K6UDB6"/>
<sequence length="422" mass="51486">MAHSTGSQYSLHSLTDDNKSYSSSLEQPYVSEPDYPTHPIISDMFYGTFPSYYIDDEDDEDDDREYFLRKESKIGQDPKPDENETDNVENKTEEIENKTAEVENKTEEVGNPNKMLTFFQVVMIIVLLLRLGRKRCVRLRRKHEARKHLLKYLDKVNTKIKKDDSKMQNKLKKMEAKIKREENQMEEKWKKRTQRTKDKISKKPAKVTLPGIGPYYDKDKVLMDKKMDSLDVHYERDKYRKKRRWGIMKSNYHNDLKEMQDKQERRKLKKCQKMYKFEKEWNFGPKTMKRYLKQKEREYDYATNYGRNEQLKREEEKKAKYEAKGAEAGEEEDDDENDEEEEEEADRENEDNEEYEEDYEEEEYEEDECYNGGRNYNDYDYYDHEDYEDYYFNSYDDGYYEDFDHYYDNYPHGSGYYDNQYY</sequence>
<evidence type="ECO:0000313" key="3">
    <source>
        <dbReference type="EMBL" id="GAB66316.1"/>
    </source>
</evidence>
<evidence type="ECO:0000313" key="4">
    <source>
        <dbReference type="Proteomes" id="UP000006319"/>
    </source>
</evidence>
<keyword evidence="2" id="KW-1133">Transmembrane helix</keyword>
<dbReference type="PhylomeDB" id="K6UDB6"/>
<organism evidence="3 4">
    <name type="scientific">Plasmodium cynomolgi (strain B)</name>
    <dbReference type="NCBI Taxonomy" id="1120755"/>
    <lineage>
        <taxon>Eukaryota</taxon>
        <taxon>Sar</taxon>
        <taxon>Alveolata</taxon>
        <taxon>Apicomplexa</taxon>
        <taxon>Aconoidasida</taxon>
        <taxon>Haemosporida</taxon>
        <taxon>Plasmodiidae</taxon>
        <taxon>Plasmodium</taxon>
        <taxon>Plasmodium (Plasmodium)</taxon>
    </lineage>
</organism>
<feature type="region of interest" description="Disordered" evidence="1">
    <location>
        <begin position="311"/>
        <end position="377"/>
    </location>
</feature>
<evidence type="ECO:0000256" key="1">
    <source>
        <dbReference type="SAM" id="MobiDB-lite"/>
    </source>
</evidence>
<dbReference type="OMA" id="DYYNGEN"/>
<reference evidence="3 4" key="1">
    <citation type="journal article" date="2012" name="Nat. Genet.">
        <title>Plasmodium cynomolgi genome sequences provide insight into Plasmodium vivax and the monkey malaria clade.</title>
        <authorList>
            <person name="Tachibana S."/>
            <person name="Sullivan S.A."/>
            <person name="Kawai S."/>
            <person name="Nakamura S."/>
            <person name="Kim H.R."/>
            <person name="Goto N."/>
            <person name="Arisue N."/>
            <person name="Palacpac N.M.Q."/>
            <person name="Honma H."/>
            <person name="Yagi M."/>
            <person name="Tougan T."/>
            <person name="Katakai Y."/>
            <person name="Kaneko O."/>
            <person name="Mita T."/>
            <person name="Kita K."/>
            <person name="Yasutomi Y."/>
            <person name="Sutton P.L."/>
            <person name="Shakhbatyan R."/>
            <person name="Horii T."/>
            <person name="Yasunaga T."/>
            <person name="Barnwell J.W."/>
            <person name="Escalante A.A."/>
            <person name="Carlton J.M."/>
            <person name="Tanabe K."/>
        </authorList>
    </citation>
    <scope>NUCLEOTIDE SEQUENCE [LARGE SCALE GENOMIC DNA]</scope>
    <source>
        <strain evidence="3 4">B</strain>
    </source>
</reference>
<dbReference type="KEGG" id="pcy:PCYB_091020"/>
<dbReference type="Proteomes" id="UP000006319">
    <property type="component" value="Chromosome 9"/>
</dbReference>
<keyword evidence="2" id="KW-0812">Transmembrane</keyword>
<feature type="region of interest" description="Disordered" evidence="1">
    <location>
        <begin position="55"/>
        <end position="107"/>
    </location>
</feature>
<protein>
    <submittedName>
        <fullName evidence="3">Uncharacterized protein</fullName>
    </submittedName>
</protein>
<feature type="compositionally biased region" description="Acidic residues" evidence="1">
    <location>
        <begin position="55"/>
        <end position="64"/>
    </location>
</feature>
<keyword evidence="2" id="KW-0472">Membrane</keyword>
<feature type="region of interest" description="Disordered" evidence="1">
    <location>
        <begin position="180"/>
        <end position="202"/>
    </location>
</feature>
<gene>
    <name evidence="3" type="ORF">PCYB_091020</name>
</gene>
<feature type="compositionally biased region" description="Polar residues" evidence="1">
    <location>
        <begin position="1"/>
        <end position="13"/>
    </location>
</feature>
<accession>K6UDB6</accession>
<dbReference type="GeneID" id="14692668"/>
<feature type="compositionally biased region" description="Basic and acidic residues" evidence="1">
    <location>
        <begin position="65"/>
        <end position="107"/>
    </location>
</feature>
<evidence type="ECO:0000256" key="2">
    <source>
        <dbReference type="SAM" id="Phobius"/>
    </source>
</evidence>
<name>K6UDB6_PLACD</name>
<feature type="compositionally biased region" description="Basic and acidic residues" evidence="1">
    <location>
        <begin position="311"/>
        <end position="327"/>
    </location>
</feature>
<keyword evidence="4" id="KW-1185">Reference proteome</keyword>
<dbReference type="EMBL" id="DF157101">
    <property type="protein sequence ID" value="GAB66316.1"/>
    <property type="molecule type" value="Genomic_DNA"/>
</dbReference>
<dbReference type="VEuPathDB" id="PlasmoDB:PCYB_091020"/>
<proteinExistence type="predicted"/>
<feature type="region of interest" description="Disordered" evidence="1">
    <location>
        <begin position="1"/>
        <end position="37"/>
    </location>
</feature>